<dbReference type="STRING" id="1920490.GCA_001895925_03466"/>
<feature type="transmembrane region" description="Helical" evidence="1">
    <location>
        <begin position="430"/>
        <end position="452"/>
    </location>
</feature>
<accession>A0A2T1DK48</accession>
<protein>
    <submittedName>
        <fullName evidence="3">VanZ family protein</fullName>
    </submittedName>
</protein>
<keyword evidence="1" id="KW-1133">Transmembrane helix</keyword>
<feature type="transmembrane region" description="Helical" evidence="1">
    <location>
        <begin position="167"/>
        <end position="186"/>
    </location>
</feature>
<dbReference type="SUPFAM" id="SSF49899">
    <property type="entry name" value="Concanavalin A-like lectins/glucanases"/>
    <property type="match status" value="2"/>
</dbReference>
<comment type="caution">
    <text evidence="3">The sequence shown here is derived from an EMBL/GenBank/DDBJ whole genome shotgun (WGS) entry which is preliminary data.</text>
</comment>
<dbReference type="InterPro" id="IPR006976">
    <property type="entry name" value="VanZ-like"/>
</dbReference>
<dbReference type="RefSeq" id="WP_083582786.1">
    <property type="nucleotide sequence ID" value="NZ_MPPI01000008.1"/>
</dbReference>
<feature type="domain" description="VanZ-like" evidence="2">
    <location>
        <begin position="30"/>
        <end position="144"/>
    </location>
</feature>
<keyword evidence="4" id="KW-1185">Reference proteome</keyword>
<dbReference type="InterPro" id="IPR013320">
    <property type="entry name" value="ConA-like_dom_sf"/>
</dbReference>
<feature type="transmembrane region" description="Helical" evidence="1">
    <location>
        <begin position="97"/>
        <end position="117"/>
    </location>
</feature>
<feature type="transmembrane region" description="Helical" evidence="1">
    <location>
        <begin position="67"/>
        <end position="85"/>
    </location>
</feature>
<sequence>MKPSNHSSQNRSSNSKILTHWAAKLVAGSVLFVFIVTLLPFNFTPIAPNLHTIVRRFFAHHSDLNDLIGNVIFFLPFGFGLACLARQKGFNHLGTVLITFFASSTLSLTVETLQLFLPSRSSSVIDICTNTTGGVLGAIAYLIWCVMAPGQSPRFADFLRRRLSGRVLIAAIVGWLTVTTFIVLTFQQAATFSNWDTSFPLLLGNEQTQDRPWTGTISKVEISDRASSASEVAEIFEHQGFVSRDLIAAYTLTGPGGYPDRTGHLPDLVWRGGASQPIQGGQFTTDRWLSTQKPATALAKALKETSEFTLSTIVATSDFTQTGPARIISLSGDASRRNFTLGQEKTDLVFRLRTRITGINGSSTALLVPDVFSDTKIHHLVLTYKHQVLTLYVDNIQRLSTLKLTPDITLFRYLFSVKDRSGRLVRVNPFIYATIFYVTFFTPLGLLIALIVMRLKSSLSAYLFVFVSGVFIPALLLELLIRGDEFRLANLAVSVAIATFTMLLVKARLSTRLKSSYAA</sequence>
<feature type="transmembrane region" description="Helical" evidence="1">
    <location>
        <begin position="459"/>
        <end position="481"/>
    </location>
</feature>
<dbReference type="Proteomes" id="UP000238634">
    <property type="component" value="Unassembled WGS sequence"/>
</dbReference>
<reference evidence="3 4" key="2">
    <citation type="submission" date="2018-03" db="EMBL/GenBank/DDBJ databases">
        <title>The ancient ancestry and fast evolution of plastids.</title>
        <authorList>
            <person name="Moore K.R."/>
            <person name="Magnabosco C."/>
            <person name="Momper L."/>
            <person name="Gold D.A."/>
            <person name="Bosak T."/>
            <person name="Fournier G.P."/>
        </authorList>
    </citation>
    <scope>NUCLEOTIDE SEQUENCE [LARGE SCALE GENOMIC DNA]</scope>
    <source>
        <strain evidence="3 4">ULC007</strain>
    </source>
</reference>
<proteinExistence type="predicted"/>
<evidence type="ECO:0000313" key="4">
    <source>
        <dbReference type="Proteomes" id="UP000238634"/>
    </source>
</evidence>
<dbReference type="Pfam" id="PF04892">
    <property type="entry name" value="VanZ"/>
    <property type="match status" value="1"/>
</dbReference>
<dbReference type="EMBL" id="PVWG01000004">
    <property type="protein sequence ID" value="PSB20852.1"/>
    <property type="molecule type" value="Genomic_DNA"/>
</dbReference>
<name>A0A2T1DK48_9CYAN</name>
<evidence type="ECO:0000259" key="2">
    <source>
        <dbReference type="Pfam" id="PF04892"/>
    </source>
</evidence>
<dbReference type="AlphaFoldDB" id="A0A2T1DK48"/>
<reference evidence="3 4" key="1">
    <citation type="submission" date="2018-02" db="EMBL/GenBank/DDBJ databases">
        <authorList>
            <person name="Cohen D.B."/>
            <person name="Kent A.D."/>
        </authorList>
    </citation>
    <scope>NUCLEOTIDE SEQUENCE [LARGE SCALE GENOMIC DNA]</scope>
    <source>
        <strain evidence="3 4">ULC007</strain>
    </source>
</reference>
<gene>
    <name evidence="3" type="ORF">C7B65_05435</name>
</gene>
<feature type="transmembrane region" description="Helical" evidence="1">
    <location>
        <begin position="123"/>
        <end position="146"/>
    </location>
</feature>
<dbReference type="OrthoDB" id="580754at2"/>
<dbReference type="Gene3D" id="2.60.120.200">
    <property type="match status" value="2"/>
</dbReference>
<keyword evidence="1" id="KW-0472">Membrane</keyword>
<keyword evidence="1" id="KW-0812">Transmembrane</keyword>
<feature type="transmembrane region" description="Helical" evidence="1">
    <location>
        <begin position="487"/>
        <end position="505"/>
    </location>
</feature>
<evidence type="ECO:0000313" key="3">
    <source>
        <dbReference type="EMBL" id="PSB20852.1"/>
    </source>
</evidence>
<organism evidence="3 4">
    <name type="scientific">Phormidesmis priestleyi ULC007</name>
    <dbReference type="NCBI Taxonomy" id="1920490"/>
    <lineage>
        <taxon>Bacteria</taxon>
        <taxon>Bacillati</taxon>
        <taxon>Cyanobacteriota</taxon>
        <taxon>Cyanophyceae</taxon>
        <taxon>Leptolyngbyales</taxon>
        <taxon>Leptolyngbyaceae</taxon>
        <taxon>Phormidesmis</taxon>
    </lineage>
</organism>
<evidence type="ECO:0000256" key="1">
    <source>
        <dbReference type="SAM" id="Phobius"/>
    </source>
</evidence>
<feature type="transmembrane region" description="Helical" evidence="1">
    <location>
        <begin position="21"/>
        <end position="47"/>
    </location>
</feature>